<dbReference type="EMBL" id="DVNJ01000032">
    <property type="protein sequence ID" value="HIU63380.1"/>
    <property type="molecule type" value="Genomic_DNA"/>
</dbReference>
<evidence type="ECO:0000313" key="10">
    <source>
        <dbReference type="Proteomes" id="UP000824145"/>
    </source>
</evidence>
<feature type="transmembrane region" description="Helical" evidence="7">
    <location>
        <begin position="334"/>
        <end position="353"/>
    </location>
</feature>
<feature type="compositionally biased region" description="Low complexity" evidence="6">
    <location>
        <begin position="952"/>
        <end position="971"/>
    </location>
</feature>
<evidence type="ECO:0000256" key="1">
    <source>
        <dbReference type="ARBA" id="ARBA00004651"/>
    </source>
</evidence>
<gene>
    <name evidence="9" type="ORF">IAB07_06405</name>
</gene>
<reference evidence="9" key="1">
    <citation type="submission" date="2020-10" db="EMBL/GenBank/DDBJ databases">
        <authorList>
            <person name="Gilroy R."/>
        </authorList>
    </citation>
    <scope>NUCLEOTIDE SEQUENCE</scope>
    <source>
        <strain evidence="9">9366</strain>
    </source>
</reference>
<comment type="caution">
    <text evidence="9">The sequence shown here is derived from an EMBL/GenBank/DDBJ whole genome shotgun (WGS) entry which is preliminary data.</text>
</comment>
<feature type="region of interest" description="Disordered" evidence="6">
    <location>
        <begin position="1"/>
        <end position="29"/>
    </location>
</feature>
<comment type="subcellular location">
    <subcellularLocation>
        <location evidence="1">Cell membrane</location>
        <topology evidence="1">Multi-pass membrane protein</topology>
    </subcellularLocation>
</comment>
<evidence type="ECO:0000256" key="5">
    <source>
        <dbReference type="ARBA" id="ARBA00023136"/>
    </source>
</evidence>
<proteinExistence type="predicted"/>
<evidence type="ECO:0000256" key="7">
    <source>
        <dbReference type="SAM" id="Phobius"/>
    </source>
</evidence>
<feature type="domain" description="Membrane transport protein MMPL" evidence="8">
    <location>
        <begin position="601"/>
        <end position="829"/>
    </location>
</feature>
<feature type="transmembrane region" description="Helical" evidence="7">
    <location>
        <begin position="402"/>
        <end position="428"/>
    </location>
</feature>
<feature type="compositionally biased region" description="Basic and acidic residues" evidence="6">
    <location>
        <begin position="899"/>
        <end position="909"/>
    </location>
</feature>
<feature type="compositionally biased region" description="Polar residues" evidence="6">
    <location>
        <begin position="985"/>
        <end position="1001"/>
    </location>
</feature>
<dbReference type="PANTHER" id="PTHR33406:SF13">
    <property type="entry name" value="MEMBRANE PROTEIN YDFJ"/>
    <property type="match status" value="1"/>
</dbReference>
<reference evidence="9" key="2">
    <citation type="journal article" date="2021" name="PeerJ">
        <title>Extensive microbial diversity within the chicken gut microbiome revealed by metagenomics and culture.</title>
        <authorList>
            <person name="Gilroy R."/>
            <person name="Ravi A."/>
            <person name="Getino M."/>
            <person name="Pursley I."/>
            <person name="Horton D.L."/>
            <person name="Alikhan N.F."/>
            <person name="Baker D."/>
            <person name="Gharbi K."/>
            <person name="Hall N."/>
            <person name="Watson M."/>
            <person name="Adriaenssens E.M."/>
            <person name="Foster-Nyarko E."/>
            <person name="Jarju S."/>
            <person name="Secka A."/>
            <person name="Antonio M."/>
            <person name="Oren A."/>
            <person name="Chaudhuri R.R."/>
            <person name="La Ragione R."/>
            <person name="Hildebrand F."/>
            <person name="Pallen M.J."/>
        </authorList>
    </citation>
    <scope>NUCLEOTIDE SEQUENCE</scope>
    <source>
        <strain evidence="9">9366</strain>
    </source>
</reference>
<dbReference type="Proteomes" id="UP000824145">
    <property type="component" value="Unassembled WGS sequence"/>
</dbReference>
<keyword evidence="4 7" id="KW-1133">Transmembrane helix</keyword>
<feature type="domain" description="Membrane transport protein MMPL" evidence="8">
    <location>
        <begin position="252"/>
        <end position="429"/>
    </location>
</feature>
<evidence type="ECO:0000256" key="4">
    <source>
        <dbReference type="ARBA" id="ARBA00022989"/>
    </source>
</evidence>
<dbReference type="InterPro" id="IPR050545">
    <property type="entry name" value="Mycobact_MmpL"/>
</dbReference>
<name>A0A9D1SKL5_9FIRM</name>
<feature type="transmembrane region" description="Helical" evidence="7">
    <location>
        <begin position="684"/>
        <end position="704"/>
    </location>
</feature>
<evidence type="ECO:0000256" key="2">
    <source>
        <dbReference type="ARBA" id="ARBA00022475"/>
    </source>
</evidence>
<feature type="transmembrane region" description="Helical" evidence="7">
    <location>
        <begin position="724"/>
        <end position="745"/>
    </location>
</feature>
<feature type="transmembrane region" description="Helical" evidence="7">
    <location>
        <begin position="49"/>
        <end position="69"/>
    </location>
</feature>
<dbReference type="GO" id="GO:0005886">
    <property type="term" value="C:plasma membrane"/>
    <property type="evidence" value="ECO:0007669"/>
    <property type="project" value="UniProtKB-SubCell"/>
</dbReference>
<feature type="region of interest" description="Disordered" evidence="6">
    <location>
        <begin position="895"/>
        <end position="921"/>
    </location>
</feature>
<feature type="transmembrane region" description="Helical" evidence="7">
    <location>
        <begin position="272"/>
        <end position="291"/>
    </location>
</feature>
<sequence>MDEEERKEESFEPSTKSEGGKKPRLKRARKREKGALTAAFAGRLIDNKWLVVGVIAALLVLSFIGLLFVQKNGDVTSYLKDDTDTMIGKSVLEEAYSIQGDLNIAISYLSKDQVRTIYDAIKNDSELKTMYVTERDGKEVRSSIISKDVWIGTFDMILELGNGGIGGLVEGIDPVVAQEIYDSAAKNYVKTTELGNGTVVTTYLLSFYLKSAASDNVTIDALDRIEQIINDNINQQKSAGLISETISAESCYYFGGTAENARILVASSVGDMPIFVAIAVVAVFFILLFTSHSYLEPLVFLATLGISILLNMGSNIIAGNPVGTISTITSSCSTILQLALAMDYAIFLMHTYYEELRVKLNPRDAMISALPKTLASISASALTTIGGFIALFFMQFGMGYDLGFVLAKGVLLSLLTVIILQPVLIVLFNKPIMKSQHSWIVEPRLGFVSKNITKKGVAIAVIAICAVICLPCAYFQSLTPLTYISTTEATPTEQMTAPQYVLQGSSNQVIVMVPYSAKEGDESDTSDYVQKQYEFIDYLKTELGQKEGEHGAQDILSLCTIIPQNRFEEIANHQNGIVMVFIEGNFVKSYAPDGGAEREYMLYTLNLEGHPEDEESYASIAAIRAKAAEIFGVSEGEIYMTGLAQGASDLAAVTPDDFMLVNILSAVIIFVILLFTFRSFITSLILLAVIEAGIFFNLAIVYFVSLLAPFAPGLLSVFSGEINFMAYLIVSAIELGATVDYAILFTSKLGEEKAKGCRPERAIRNAIYRSAPSVTTSAAILIAVCLAVNLISSNMIVRQITELIARGTFFSYILVFTLLPSIMLFKEKAHAAILKRRGKAPVYDDDAPDYNEEKRIARRARHIQMMKEKAAEFGFDYDPDAPFIDFKQIKADMAANRQKRAEQKHEQALLKRAKKEAKRQGVPYEDYLASLHALENDAENSADLTDRPEDNAGAADKPATGAAGDPADTGANSPADSDSTDKPANDTSALGSQNADGSRPE</sequence>
<dbReference type="InterPro" id="IPR004869">
    <property type="entry name" value="MMPL_dom"/>
</dbReference>
<feature type="transmembrane region" description="Helical" evidence="7">
    <location>
        <begin position="374"/>
        <end position="396"/>
    </location>
</feature>
<dbReference type="SUPFAM" id="SSF82866">
    <property type="entry name" value="Multidrug efflux transporter AcrB transmembrane domain"/>
    <property type="match status" value="2"/>
</dbReference>
<feature type="transmembrane region" description="Helical" evidence="7">
    <location>
        <begin position="658"/>
        <end position="677"/>
    </location>
</feature>
<evidence type="ECO:0000259" key="8">
    <source>
        <dbReference type="Pfam" id="PF03176"/>
    </source>
</evidence>
<dbReference type="AlphaFoldDB" id="A0A9D1SKL5"/>
<feature type="transmembrane region" description="Helical" evidence="7">
    <location>
        <begin position="803"/>
        <end position="825"/>
    </location>
</feature>
<keyword evidence="2" id="KW-1003">Cell membrane</keyword>
<feature type="transmembrane region" description="Helical" evidence="7">
    <location>
        <begin position="298"/>
        <end position="318"/>
    </location>
</feature>
<evidence type="ECO:0000313" key="9">
    <source>
        <dbReference type="EMBL" id="HIU63380.1"/>
    </source>
</evidence>
<feature type="region of interest" description="Disordered" evidence="6">
    <location>
        <begin position="939"/>
        <end position="1001"/>
    </location>
</feature>
<dbReference type="Pfam" id="PF03176">
    <property type="entry name" value="MMPL"/>
    <property type="match status" value="2"/>
</dbReference>
<dbReference type="Gene3D" id="1.20.1640.10">
    <property type="entry name" value="Multidrug efflux transporter AcrB transmembrane domain"/>
    <property type="match status" value="2"/>
</dbReference>
<keyword evidence="5 7" id="KW-0472">Membrane</keyword>
<organism evidence="9 10">
    <name type="scientific">Candidatus Caccalectryoclostridium excrementigallinarum</name>
    <dbReference type="NCBI Taxonomy" id="2840710"/>
    <lineage>
        <taxon>Bacteria</taxon>
        <taxon>Bacillati</taxon>
        <taxon>Bacillota</taxon>
        <taxon>Clostridia</taxon>
        <taxon>Christensenellales</taxon>
        <taxon>Christensenellaceae</taxon>
        <taxon>Christensenellaceae incertae sedis</taxon>
        <taxon>Candidatus Caccalectryoclostridium</taxon>
    </lineage>
</organism>
<evidence type="ECO:0000256" key="3">
    <source>
        <dbReference type="ARBA" id="ARBA00022692"/>
    </source>
</evidence>
<dbReference type="PANTHER" id="PTHR33406">
    <property type="entry name" value="MEMBRANE PROTEIN MJ1562-RELATED"/>
    <property type="match status" value="1"/>
</dbReference>
<feature type="transmembrane region" description="Helical" evidence="7">
    <location>
        <begin position="766"/>
        <end position="791"/>
    </location>
</feature>
<evidence type="ECO:0000256" key="6">
    <source>
        <dbReference type="SAM" id="MobiDB-lite"/>
    </source>
</evidence>
<accession>A0A9D1SKL5</accession>
<protein>
    <submittedName>
        <fullName evidence="9">MMPL family transporter</fullName>
    </submittedName>
</protein>
<feature type="transmembrane region" description="Helical" evidence="7">
    <location>
        <begin position="457"/>
        <end position="476"/>
    </location>
</feature>
<keyword evidence="3 7" id="KW-0812">Transmembrane</keyword>